<dbReference type="InterPro" id="IPR048936">
    <property type="entry name" value="MvdD-like_ATPgrasp"/>
</dbReference>
<dbReference type="RefSeq" id="WP_142718300.1">
    <property type="nucleotide sequence ID" value="NZ_FXTC01000005.1"/>
</dbReference>
<dbReference type="InterPro" id="IPR011761">
    <property type="entry name" value="ATP-grasp"/>
</dbReference>
<evidence type="ECO:0000313" key="4">
    <source>
        <dbReference type="Proteomes" id="UP000316916"/>
    </source>
</evidence>
<evidence type="ECO:0000313" key="3">
    <source>
        <dbReference type="EMBL" id="SMO70356.1"/>
    </source>
</evidence>
<organism evidence="3 4">
    <name type="scientific">Chryseobacterium rhizoplanae</name>
    <dbReference type="NCBI Taxonomy" id="1609531"/>
    <lineage>
        <taxon>Bacteria</taxon>
        <taxon>Pseudomonadati</taxon>
        <taxon>Bacteroidota</taxon>
        <taxon>Flavobacteriia</taxon>
        <taxon>Flavobacteriales</taxon>
        <taxon>Weeksellaceae</taxon>
        <taxon>Chryseobacterium group</taxon>
        <taxon>Chryseobacterium</taxon>
    </lineage>
</organism>
<dbReference type="SUPFAM" id="SSF56059">
    <property type="entry name" value="Glutathione synthetase ATP-binding domain-like"/>
    <property type="match status" value="1"/>
</dbReference>
<dbReference type="EMBL" id="FXTC01000005">
    <property type="protein sequence ID" value="SMO70356.1"/>
    <property type="molecule type" value="Genomic_DNA"/>
</dbReference>
<dbReference type="PANTHER" id="PTHR21621:SF0">
    <property type="entry name" value="BETA-CITRYLGLUTAMATE SYNTHASE B-RELATED"/>
    <property type="match status" value="1"/>
</dbReference>
<dbReference type="GO" id="GO:0046872">
    <property type="term" value="F:metal ion binding"/>
    <property type="evidence" value="ECO:0007669"/>
    <property type="project" value="InterPro"/>
</dbReference>
<evidence type="ECO:0000259" key="2">
    <source>
        <dbReference type="PROSITE" id="PS50975"/>
    </source>
</evidence>
<dbReference type="PANTHER" id="PTHR21621">
    <property type="entry name" value="RIBOSOMAL PROTEIN S6 MODIFICATION PROTEIN"/>
    <property type="match status" value="1"/>
</dbReference>
<name>A0A521DFH5_9FLAO</name>
<dbReference type="GO" id="GO:0009432">
    <property type="term" value="P:SOS response"/>
    <property type="evidence" value="ECO:0007669"/>
    <property type="project" value="TreeGrafter"/>
</dbReference>
<protein>
    <recommendedName>
        <fullName evidence="2">ATP-grasp domain-containing protein</fullName>
    </recommendedName>
</protein>
<dbReference type="AlphaFoldDB" id="A0A521DFH5"/>
<dbReference type="Proteomes" id="UP000316916">
    <property type="component" value="Unassembled WGS sequence"/>
</dbReference>
<keyword evidence="4" id="KW-1185">Reference proteome</keyword>
<dbReference type="GO" id="GO:0018169">
    <property type="term" value="F:ribosomal S6-glutamic acid ligase activity"/>
    <property type="evidence" value="ECO:0007669"/>
    <property type="project" value="TreeGrafter"/>
</dbReference>
<dbReference type="GO" id="GO:0005524">
    <property type="term" value="F:ATP binding"/>
    <property type="evidence" value="ECO:0007669"/>
    <property type="project" value="UniProtKB-UniRule"/>
</dbReference>
<dbReference type="Pfam" id="PF21068">
    <property type="entry name" value="ATPgraspMvdD"/>
    <property type="match status" value="1"/>
</dbReference>
<evidence type="ECO:0000256" key="1">
    <source>
        <dbReference type="PROSITE-ProRule" id="PRU00409"/>
    </source>
</evidence>
<dbReference type="Gene3D" id="3.30.470.20">
    <property type="entry name" value="ATP-grasp fold, B domain"/>
    <property type="match status" value="1"/>
</dbReference>
<proteinExistence type="predicted"/>
<keyword evidence="1" id="KW-0067">ATP-binding</keyword>
<gene>
    <name evidence="3" type="ORF">SAMN06265171_10563</name>
</gene>
<sequence>MILILTDQHDVHANILIDQLKQDKATYFRLNLDVNSLEKTHVKFDGTTWHIQTTDGKIDLRAVEKVWNRKTFVQLMLEEQNKGYEFNIWKNEWNKTLLGIYYFLSEKKWLNYYRENHKAENKYLQMAVAKKIGFNLPKFLLSNKKNEILQFASSNNKIVMKLMNQDFYEVEKGKFKGFYVNTISKDDFNDFNENEENPIFLQEYIEKKYEIRYTVVGNEHFVCKIESQKSEIAKTDWRRYDLANTPHHRISPPAVIQDQVNQLMKNLNLNYGALDFIVDEKDQWWFLEINPGGQYLWIEDLTGMPITSSIKKFLLN</sequence>
<feature type="domain" description="ATP-grasp" evidence="2">
    <location>
        <begin position="126"/>
        <end position="315"/>
    </location>
</feature>
<dbReference type="GO" id="GO:0005737">
    <property type="term" value="C:cytoplasm"/>
    <property type="evidence" value="ECO:0007669"/>
    <property type="project" value="TreeGrafter"/>
</dbReference>
<accession>A0A521DFH5</accession>
<keyword evidence="1" id="KW-0547">Nucleotide-binding</keyword>
<reference evidence="3 4" key="1">
    <citation type="submission" date="2017-05" db="EMBL/GenBank/DDBJ databases">
        <authorList>
            <person name="Varghese N."/>
            <person name="Submissions S."/>
        </authorList>
    </citation>
    <scope>NUCLEOTIDE SEQUENCE [LARGE SCALE GENOMIC DNA]</scope>
    <source>
        <strain evidence="3 4">DSM 29371</strain>
    </source>
</reference>
<dbReference type="PROSITE" id="PS50975">
    <property type="entry name" value="ATP_GRASP"/>
    <property type="match status" value="1"/>
</dbReference>